<gene>
    <name evidence="8" type="ORF">GCM10007315_28430</name>
</gene>
<protein>
    <submittedName>
        <fullName evidence="8">Precorrin-3B synthase</fullName>
    </submittedName>
</protein>
<dbReference type="Gene3D" id="3.30.413.10">
    <property type="entry name" value="Sulfite Reductase Hemoprotein, domain 1"/>
    <property type="match status" value="1"/>
</dbReference>
<dbReference type="Pfam" id="PF03460">
    <property type="entry name" value="NIR_SIR_ferr"/>
    <property type="match status" value="1"/>
</dbReference>
<dbReference type="GO" id="GO:0051539">
    <property type="term" value="F:4 iron, 4 sulfur cluster binding"/>
    <property type="evidence" value="ECO:0007669"/>
    <property type="project" value="UniProtKB-KW"/>
</dbReference>
<keyword evidence="1" id="KW-0004">4Fe-4S</keyword>
<evidence type="ECO:0000313" key="9">
    <source>
        <dbReference type="Proteomes" id="UP000638981"/>
    </source>
</evidence>
<evidence type="ECO:0000256" key="1">
    <source>
        <dbReference type="ARBA" id="ARBA00022485"/>
    </source>
</evidence>
<comment type="caution">
    <text evidence="8">The sequence shown here is derived from an EMBL/GenBank/DDBJ whole genome shotgun (WGS) entry which is preliminary data.</text>
</comment>
<name>A0A918WNG8_9RHOB</name>
<accession>A0A918WNG8</accession>
<reference evidence="8" key="2">
    <citation type="submission" date="2020-09" db="EMBL/GenBank/DDBJ databases">
        <authorList>
            <person name="Sun Q."/>
            <person name="Kim S."/>
        </authorList>
    </citation>
    <scope>NUCLEOTIDE SEQUENCE</scope>
    <source>
        <strain evidence="8">KCTC 23310</strain>
    </source>
</reference>
<keyword evidence="6" id="KW-0411">Iron-sulfur</keyword>
<dbReference type="InterPro" id="IPR012798">
    <property type="entry name" value="Cbl_synth_CobG-like"/>
</dbReference>
<evidence type="ECO:0000259" key="7">
    <source>
        <dbReference type="Pfam" id="PF03460"/>
    </source>
</evidence>
<proteinExistence type="predicted"/>
<dbReference type="InterPro" id="IPR036136">
    <property type="entry name" value="Nit/Sulf_reduc_fer-like_dom_sf"/>
</dbReference>
<evidence type="ECO:0000256" key="2">
    <source>
        <dbReference type="ARBA" id="ARBA00022617"/>
    </source>
</evidence>
<dbReference type="PROSITE" id="PS00365">
    <property type="entry name" value="NIR_SIR"/>
    <property type="match status" value="1"/>
</dbReference>
<evidence type="ECO:0000313" key="8">
    <source>
        <dbReference type="EMBL" id="GHC62625.1"/>
    </source>
</evidence>
<dbReference type="RefSeq" id="WP_229804808.1">
    <property type="nucleotide sequence ID" value="NZ_BMYJ01000009.1"/>
</dbReference>
<evidence type="ECO:0000256" key="5">
    <source>
        <dbReference type="ARBA" id="ARBA00023004"/>
    </source>
</evidence>
<dbReference type="GO" id="GO:0016491">
    <property type="term" value="F:oxidoreductase activity"/>
    <property type="evidence" value="ECO:0007669"/>
    <property type="project" value="UniProtKB-KW"/>
</dbReference>
<dbReference type="InterPro" id="IPR005117">
    <property type="entry name" value="NiRdtase/SiRdtase_haem-b_fer"/>
</dbReference>
<dbReference type="Proteomes" id="UP000638981">
    <property type="component" value="Unassembled WGS sequence"/>
</dbReference>
<dbReference type="EMBL" id="BMYJ01000009">
    <property type="protein sequence ID" value="GHC62625.1"/>
    <property type="molecule type" value="Genomic_DNA"/>
</dbReference>
<dbReference type="SUPFAM" id="SSF55124">
    <property type="entry name" value="Nitrite/Sulfite reductase N-terminal domain-like"/>
    <property type="match status" value="1"/>
</dbReference>
<evidence type="ECO:0000256" key="3">
    <source>
        <dbReference type="ARBA" id="ARBA00022723"/>
    </source>
</evidence>
<dbReference type="AlphaFoldDB" id="A0A918WNG8"/>
<dbReference type="GO" id="GO:0046872">
    <property type="term" value="F:metal ion binding"/>
    <property type="evidence" value="ECO:0007669"/>
    <property type="project" value="UniProtKB-KW"/>
</dbReference>
<dbReference type="InterPro" id="IPR051329">
    <property type="entry name" value="NIR_SIR_4Fe-4S"/>
</dbReference>
<evidence type="ECO:0000256" key="6">
    <source>
        <dbReference type="ARBA" id="ARBA00023014"/>
    </source>
</evidence>
<dbReference type="GO" id="GO:0020037">
    <property type="term" value="F:heme binding"/>
    <property type="evidence" value="ECO:0007669"/>
    <property type="project" value="InterPro"/>
</dbReference>
<feature type="domain" description="Nitrite/Sulfite reductase ferredoxin-like" evidence="7">
    <location>
        <begin position="27"/>
        <end position="91"/>
    </location>
</feature>
<sequence length="428" mass="44521">MMASVVKGPETKGPEIKGWCPGALRPMLSGDGWVVRVRPMAGRLTQEQAAGIAGLALAHGNGWLDLSSRANLQIRGVTEATHTPLIEGLRALGLLDATPEAETRRNVLVTPFWVAGDGVRELALALSQALVASDLALPAKFGFAVDCGESPVLRGASADVRLERDDMGLILRADGLAWGWRVSTDQAVPMALQLAQWFLDSGGSQDGRGRMAAHLADPDQVLALQGCFPTATVAQPPLPSSPTRGEERPGLPLDARVTKVQSAPLPPRGGGMGRGGAAPGTCPAGFLTGLAFGQMRAETLAHLASLGPLRLTPWRMVLIEGVNQAPEDPDLITDPADPLLRVVACTGAPGCPQAHQPTRPLARQLAPHLPRGKALHLSGCAKGCAHPAACDLTLTAAPGGFHLGRNSKAGLDGPLLPAHAPILLEMLT</sequence>
<dbReference type="NCBIfam" id="TIGR02435">
    <property type="entry name" value="CobG"/>
    <property type="match status" value="1"/>
</dbReference>
<keyword evidence="9" id="KW-1185">Reference proteome</keyword>
<reference evidence="8" key="1">
    <citation type="journal article" date="2014" name="Int. J. Syst. Evol. Microbiol.">
        <title>Complete genome sequence of Corynebacterium casei LMG S-19264T (=DSM 44701T), isolated from a smear-ripened cheese.</title>
        <authorList>
            <consortium name="US DOE Joint Genome Institute (JGI-PGF)"/>
            <person name="Walter F."/>
            <person name="Albersmeier A."/>
            <person name="Kalinowski J."/>
            <person name="Ruckert C."/>
        </authorList>
    </citation>
    <scope>NUCLEOTIDE SEQUENCE</scope>
    <source>
        <strain evidence="8">KCTC 23310</strain>
    </source>
</reference>
<keyword evidence="5" id="KW-0408">Iron</keyword>
<dbReference type="InterPro" id="IPR006066">
    <property type="entry name" value="NO2/SO3_Rdtase_FeS/sirohaem_BS"/>
</dbReference>
<organism evidence="8 9">
    <name type="scientific">Neogemmobacter tilapiae</name>
    <dbReference type="NCBI Taxonomy" id="875041"/>
    <lineage>
        <taxon>Bacteria</taxon>
        <taxon>Pseudomonadati</taxon>
        <taxon>Pseudomonadota</taxon>
        <taxon>Alphaproteobacteria</taxon>
        <taxon>Rhodobacterales</taxon>
        <taxon>Paracoccaceae</taxon>
        <taxon>Neogemmobacter</taxon>
    </lineage>
</organism>
<dbReference type="SUPFAM" id="SSF56014">
    <property type="entry name" value="Nitrite and sulphite reductase 4Fe-4S domain-like"/>
    <property type="match status" value="1"/>
</dbReference>
<dbReference type="InterPro" id="IPR045854">
    <property type="entry name" value="NO2/SO3_Rdtase_4Fe4S_sf"/>
</dbReference>
<dbReference type="PANTHER" id="PTHR32439">
    <property type="entry name" value="FERREDOXIN--NITRITE REDUCTASE, CHLOROPLASTIC"/>
    <property type="match status" value="1"/>
</dbReference>
<keyword evidence="2" id="KW-0349">Heme</keyword>
<dbReference type="PANTHER" id="PTHR32439:SF9">
    <property type="entry name" value="BLR3264 PROTEIN"/>
    <property type="match status" value="1"/>
</dbReference>
<keyword evidence="3" id="KW-0479">Metal-binding</keyword>
<dbReference type="Gene3D" id="3.90.480.20">
    <property type="match status" value="1"/>
</dbReference>
<keyword evidence="4" id="KW-0560">Oxidoreductase</keyword>
<evidence type="ECO:0000256" key="4">
    <source>
        <dbReference type="ARBA" id="ARBA00023002"/>
    </source>
</evidence>